<comment type="caution">
    <text evidence="1">The sequence shown here is derived from an EMBL/GenBank/DDBJ whole genome shotgun (WGS) entry which is preliminary data.</text>
</comment>
<reference evidence="1 2" key="1">
    <citation type="submission" date="2018-08" db="EMBL/GenBank/DDBJ databases">
        <title>Genomic Encyclopedia of Archaeal and Bacterial Type Strains, Phase II (KMG-II): from individual species to whole genera.</title>
        <authorList>
            <person name="Goeker M."/>
        </authorList>
    </citation>
    <scope>NUCLEOTIDE SEQUENCE [LARGE SCALE GENOMIC DNA]</scope>
    <source>
        <strain evidence="1 2">DSM 17099</strain>
    </source>
</reference>
<protein>
    <submittedName>
        <fullName evidence="1">Uncharacterized protein</fullName>
    </submittedName>
</protein>
<dbReference type="EMBL" id="QTUJ01000001">
    <property type="protein sequence ID" value="REF73114.1"/>
    <property type="molecule type" value="Genomic_DNA"/>
</dbReference>
<dbReference type="AlphaFoldDB" id="A0A3D9XRP1"/>
<name>A0A3D9XRP1_PARVE</name>
<proteinExistence type="predicted"/>
<dbReference type="Proteomes" id="UP000256941">
    <property type="component" value="Unassembled WGS sequence"/>
</dbReference>
<organism evidence="1 2">
    <name type="scientific">Paracoccus versutus</name>
    <name type="common">Thiobacillus versutus</name>
    <dbReference type="NCBI Taxonomy" id="34007"/>
    <lineage>
        <taxon>Bacteria</taxon>
        <taxon>Pseudomonadati</taxon>
        <taxon>Pseudomonadota</taxon>
        <taxon>Alphaproteobacteria</taxon>
        <taxon>Rhodobacterales</taxon>
        <taxon>Paracoccaceae</taxon>
        <taxon>Paracoccus</taxon>
    </lineage>
</organism>
<evidence type="ECO:0000313" key="1">
    <source>
        <dbReference type="EMBL" id="REF73114.1"/>
    </source>
</evidence>
<accession>A0A3D9XRP1</accession>
<sequence length="160" mass="17349">MADIDLNALSLAELKQLEKNVAKAIASFEDRRKAEARAAAETVAKQHGLSLSDLARYRLVALGSHRLAGPGKPAGREDEANLSFADEYDSYLIAAASQLRRGTPRDDVVAFLVDIETQYRGMGDNPSARPKAEAVVDAILADEGLWTWPDAPGRFGQEAR</sequence>
<evidence type="ECO:0000313" key="2">
    <source>
        <dbReference type="Proteomes" id="UP000256941"/>
    </source>
</evidence>
<gene>
    <name evidence="1" type="ORF">BDD41_1636</name>
</gene>